<sequence length="123" mass="14503">MRLIQEFMAALERMLEKPEIEARRKEIQTLYDKYVGPYTFYHTATVDEALDALAGVDEEHRIGKIEMLAELCYSEARMYSKPESDLLLDKAYKLFDYLEHNSGTFSFDRRNKMNFIMSQKVSI</sequence>
<gene>
    <name evidence="1" type="ORF">prwr041_13630</name>
</gene>
<name>A0ABN6EHQ3_9BACT</name>
<reference evidence="1 2" key="1">
    <citation type="journal article" date="2022" name="Int. J. Syst. Evol. Microbiol.">
        <title>Prevotella herbatica sp. nov., a plant polysaccharide-decomposing anaerobic bacterium isolated from a methanogenic reactor.</title>
        <authorList>
            <person name="Uek A."/>
            <person name="Tonouchi A."/>
            <person name="Kaku N."/>
            <person name="Ueki K."/>
        </authorList>
    </citation>
    <scope>NUCLEOTIDE SEQUENCE [LARGE SCALE GENOMIC DNA]</scope>
    <source>
        <strain evidence="1 2">WR041</strain>
    </source>
</reference>
<evidence type="ECO:0000313" key="1">
    <source>
        <dbReference type="EMBL" id="BCS85470.1"/>
    </source>
</evidence>
<evidence type="ECO:0000313" key="2">
    <source>
        <dbReference type="Proteomes" id="UP001319045"/>
    </source>
</evidence>
<dbReference type="Proteomes" id="UP001319045">
    <property type="component" value="Chromosome"/>
</dbReference>
<proteinExistence type="predicted"/>
<keyword evidence="2" id="KW-1185">Reference proteome</keyword>
<organism evidence="1 2">
    <name type="scientific">Prevotella herbatica</name>
    <dbReference type="NCBI Taxonomy" id="2801997"/>
    <lineage>
        <taxon>Bacteria</taxon>
        <taxon>Pseudomonadati</taxon>
        <taxon>Bacteroidota</taxon>
        <taxon>Bacteroidia</taxon>
        <taxon>Bacteroidales</taxon>
        <taxon>Prevotellaceae</taxon>
        <taxon>Prevotella</taxon>
    </lineage>
</organism>
<protein>
    <submittedName>
        <fullName evidence="1">Uncharacterized protein</fullName>
    </submittedName>
</protein>
<dbReference type="EMBL" id="AP024484">
    <property type="protein sequence ID" value="BCS85470.1"/>
    <property type="molecule type" value="Genomic_DNA"/>
</dbReference>
<accession>A0ABN6EHQ3</accession>